<keyword evidence="3" id="KW-1185">Reference proteome</keyword>
<evidence type="ECO:0000313" key="3">
    <source>
        <dbReference type="Proteomes" id="UP001480595"/>
    </source>
</evidence>
<proteinExistence type="predicted"/>
<dbReference type="GeneID" id="92087533"/>
<accession>A0ABR1W704</accession>
<dbReference type="RefSeq" id="XP_066720325.1">
    <property type="nucleotide sequence ID" value="XM_066854470.1"/>
</dbReference>
<feature type="signal peptide" evidence="1">
    <location>
        <begin position="1"/>
        <end position="24"/>
    </location>
</feature>
<gene>
    <name evidence="2" type="ORF">PG994_003061</name>
</gene>
<feature type="chain" id="PRO_5046616772" evidence="1">
    <location>
        <begin position="25"/>
        <end position="59"/>
    </location>
</feature>
<name>A0ABR1W704_9PEZI</name>
<evidence type="ECO:0000313" key="2">
    <source>
        <dbReference type="EMBL" id="KAK8079254.1"/>
    </source>
</evidence>
<dbReference type="Proteomes" id="UP001480595">
    <property type="component" value="Unassembled WGS sequence"/>
</dbReference>
<sequence>MDFLLSPTTILLVLAAFIGEVAQAQAPKAPTLFTGNPTVGSIVGGWKYLGCSTEILAGR</sequence>
<organism evidence="2 3">
    <name type="scientific">Apiospora phragmitis</name>
    <dbReference type="NCBI Taxonomy" id="2905665"/>
    <lineage>
        <taxon>Eukaryota</taxon>
        <taxon>Fungi</taxon>
        <taxon>Dikarya</taxon>
        <taxon>Ascomycota</taxon>
        <taxon>Pezizomycotina</taxon>
        <taxon>Sordariomycetes</taxon>
        <taxon>Xylariomycetidae</taxon>
        <taxon>Amphisphaeriales</taxon>
        <taxon>Apiosporaceae</taxon>
        <taxon>Apiospora</taxon>
    </lineage>
</organism>
<comment type="caution">
    <text evidence="2">The sequence shown here is derived from an EMBL/GenBank/DDBJ whole genome shotgun (WGS) entry which is preliminary data.</text>
</comment>
<dbReference type="EMBL" id="JAQQWL010000003">
    <property type="protein sequence ID" value="KAK8079254.1"/>
    <property type="molecule type" value="Genomic_DNA"/>
</dbReference>
<reference evidence="2 3" key="1">
    <citation type="submission" date="2023-01" db="EMBL/GenBank/DDBJ databases">
        <title>Analysis of 21 Apiospora genomes using comparative genomics revels a genus with tremendous synthesis potential of carbohydrate active enzymes and secondary metabolites.</title>
        <authorList>
            <person name="Sorensen T."/>
        </authorList>
    </citation>
    <scope>NUCLEOTIDE SEQUENCE [LARGE SCALE GENOMIC DNA]</scope>
    <source>
        <strain evidence="2 3">CBS 135458</strain>
    </source>
</reference>
<evidence type="ECO:0000256" key="1">
    <source>
        <dbReference type="SAM" id="SignalP"/>
    </source>
</evidence>
<protein>
    <submittedName>
        <fullName evidence="2">Uncharacterized protein</fullName>
    </submittedName>
</protein>
<keyword evidence="1" id="KW-0732">Signal</keyword>